<dbReference type="EMBL" id="SLWX01000003">
    <property type="protein sequence ID" value="TCO76998.1"/>
    <property type="molecule type" value="Genomic_DNA"/>
</dbReference>
<dbReference type="PRINTS" id="PR00081">
    <property type="entry name" value="GDHRDH"/>
</dbReference>
<accession>A0A4R2L359</accession>
<dbReference type="Gene3D" id="3.40.50.720">
    <property type="entry name" value="NAD(P)-binding Rossmann-like Domain"/>
    <property type="match status" value="1"/>
</dbReference>
<dbReference type="PANTHER" id="PTHR43639">
    <property type="entry name" value="OXIDOREDUCTASE, SHORT-CHAIN DEHYDROGENASE/REDUCTASE FAMILY (AFU_ORTHOLOGUE AFUA_5G02870)"/>
    <property type="match status" value="1"/>
</dbReference>
<reference evidence="4 5" key="1">
    <citation type="submission" date="2019-03" db="EMBL/GenBank/DDBJ databases">
        <title>Genomic Encyclopedia of Type Strains, Phase IV (KMG-IV): sequencing the most valuable type-strain genomes for metagenomic binning, comparative biology and taxonomic classification.</title>
        <authorList>
            <person name="Goeker M."/>
        </authorList>
    </citation>
    <scope>NUCLEOTIDE SEQUENCE [LARGE SCALE GENOMIC DNA]</scope>
    <source>
        <strain evidence="4 5">DSM 23344</strain>
    </source>
</reference>
<protein>
    <submittedName>
        <fullName evidence="4">NADP-dependent 3-hydroxy acid dehydrogenase YdfG</fullName>
    </submittedName>
</protein>
<evidence type="ECO:0000313" key="4">
    <source>
        <dbReference type="EMBL" id="TCO76998.1"/>
    </source>
</evidence>
<dbReference type="Pfam" id="PF00106">
    <property type="entry name" value="adh_short"/>
    <property type="match status" value="1"/>
</dbReference>
<dbReference type="SUPFAM" id="SSF51735">
    <property type="entry name" value="NAD(P)-binding Rossmann-fold domains"/>
    <property type="match status" value="1"/>
</dbReference>
<keyword evidence="2" id="KW-0560">Oxidoreductase</keyword>
<sequence length="231" mass="24711">MRVAMISGASRGVGAAIAQRLLDDGWSVSLGLRDTAAAAQFAPQDRVFAAHFDANEPPTAAAWVDATVEQFGHIDALINNAAILRMLTLEDGDESELDELWAVNVKAPLRLIRAALPHLRKTGHGRVINMASTDAKRVRPGAPLGYVMTKHALHAMTQAVRLEAHADGVRATAICPGAIDTEMIANLPGVTPKEERLQPETIASMVAFILTLPNQANVAEFVANTRLESTL</sequence>
<evidence type="ECO:0000256" key="1">
    <source>
        <dbReference type="ARBA" id="ARBA00006484"/>
    </source>
</evidence>
<name>A0A4R2L359_9GAMM</name>
<organism evidence="4 5">
    <name type="scientific">Chromatocurvus halotolerans</name>
    <dbReference type="NCBI Taxonomy" id="1132028"/>
    <lineage>
        <taxon>Bacteria</taxon>
        <taxon>Pseudomonadati</taxon>
        <taxon>Pseudomonadota</taxon>
        <taxon>Gammaproteobacteria</taxon>
        <taxon>Cellvibrionales</taxon>
        <taxon>Halieaceae</taxon>
        <taxon>Chromatocurvus</taxon>
    </lineage>
</organism>
<proteinExistence type="inferred from homology"/>
<gene>
    <name evidence="4" type="ORF">EV688_10311</name>
</gene>
<dbReference type="InterPro" id="IPR002347">
    <property type="entry name" value="SDR_fam"/>
</dbReference>
<evidence type="ECO:0000256" key="3">
    <source>
        <dbReference type="RuleBase" id="RU000363"/>
    </source>
</evidence>
<dbReference type="PANTHER" id="PTHR43639:SF1">
    <property type="entry name" value="SHORT-CHAIN DEHYDROGENASE_REDUCTASE FAMILY PROTEIN"/>
    <property type="match status" value="1"/>
</dbReference>
<dbReference type="GO" id="GO:0016491">
    <property type="term" value="F:oxidoreductase activity"/>
    <property type="evidence" value="ECO:0007669"/>
    <property type="project" value="UniProtKB-KW"/>
</dbReference>
<dbReference type="AlphaFoldDB" id="A0A4R2L359"/>
<comment type="caution">
    <text evidence="4">The sequence shown here is derived from an EMBL/GenBank/DDBJ whole genome shotgun (WGS) entry which is preliminary data.</text>
</comment>
<dbReference type="InterPro" id="IPR036291">
    <property type="entry name" value="NAD(P)-bd_dom_sf"/>
</dbReference>
<evidence type="ECO:0000313" key="5">
    <source>
        <dbReference type="Proteomes" id="UP000294980"/>
    </source>
</evidence>
<keyword evidence="5" id="KW-1185">Reference proteome</keyword>
<dbReference type="Proteomes" id="UP000294980">
    <property type="component" value="Unassembled WGS sequence"/>
</dbReference>
<dbReference type="PRINTS" id="PR00080">
    <property type="entry name" value="SDRFAMILY"/>
</dbReference>
<evidence type="ECO:0000256" key="2">
    <source>
        <dbReference type="ARBA" id="ARBA00023002"/>
    </source>
</evidence>
<comment type="similarity">
    <text evidence="1 3">Belongs to the short-chain dehydrogenases/reductases (SDR) family.</text>
</comment>
<dbReference type="OrthoDB" id="9809287at2"/>
<dbReference type="RefSeq" id="WP_117317502.1">
    <property type="nucleotide sequence ID" value="NZ_QQSW01000008.1"/>
</dbReference>